<evidence type="ECO:0000259" key="2">
    <source>
        <dbReference type="Pfam" id="PF06808"/>
    </source>
</evidence>
<feature type="transmembrane region" description="Helical" evidence="1">
    <location>
        <begin position="465"/>
        <end position="495"/>
    </location>
</feature>
<dbReference type="EMBL" id="QWEH01000014">
    <property type="protein sequence ID" value="RHW30319.1"/>
    <property type="molecule type" value="Genomic_DNA"/>
</dbReference>
<feature type="transmembrane region" description="Helical" evidence="1">
    <location>
        <begin position="318"/>
        <end position="340"/>
    </location>
</feature>
<feature type="transmembrane region" description="Helical" evidence="1">
    <location>
        <begin position="544"/>
        <end position="564"/>
    </location>
</feature>
<dbReference type="NCBIfam" id="TIGR02123">
    <property type="entry name" value="TRAP_fused"/>
    <property type="match status" value="1"/>
</dbReference>
<dbReference type="InterPro" id="IPR010656">
    <property type="entry name" value="DctM"/>
</dbReference>
<feature type="transmembrane region" description="Helical" evidence="1">
    <location>
        <begin position="613"/>
        <end position="639"/>
    </location>
</feature>
<evidence type="ECO:0000313" key="3">
    <source>
        <dbReference type="EMBL" id="RHW30319.1"/>
    </source>
</evidence>
<accession>A0A417YCA0</accession>
<comment type="caution">
    <text evidence="3">The sequence shown here is derived from an EMBL/GenBank/DDBJ whole genome shotgun (WGS) entry which is preliminary data.</text>
</comment>
<dbReference type="AlphaFoldDB" id="A0A417YCA0"/>
<feature type="domain" description="TRAP C4-dicarboxylate transport system permease DctM subunit" evidence="2">
    <location>
        <begin position="138"/>
        <end position="571"/>
    </location>
</feature>
<evidence type="ECO:0000313" key="4">
    <source>
        <dbReference type="Proteomes" id="UP000285456"/>
    </source>
</evidence>
<reference evidence="3 4" key="1">
    <citation type="journal article" date="2007" name="Int. J. Syst. Evol. Microbiol.">
        <title>Oceanobacillus profundus sp. nov., isolated from a deep-sea sediment core.</title>
        <authorList>
            <person name="Kim Y.G."/>
            <person name="Choi D.H."/>
            <person name="Hyun S."/>
            <person name="Cho B.C."/>
        </authorList>
    </citation>
    <scope>NUCLEOTIDE SEQUENCE [LARGE SCALE GENOMIC DNA]</scope>
    <source>
        <strain evidence="3 4">DSM 18246</strain>
    </source>
</reference>
<gene>
    <name evidence="3" type="ORF">D1B32_17260</name>
</gene>
<protein>
    <submittedName>
        <fullName evidence="3">TRAP transporter permease</fullName>
    </submittedName>
</protein>
<keyword evidence="1" id="KW-0472">Membrane</keyword>
<keyword evidence="1" id="KW-1133">Transmembrane helix</keyword>
<organism evidence="3 4">
    <name type="scientific">Oceanobacillus profundus</name>
    <dbReference type="NCBI Taxonomy" id="372463"/>
    <lineage>
        <taxon>Bacteria</taxon>
        <taxon>Bacillati</taxon>
        <taxon>Bacillota</taxon>
        <taxon>Bacilli</taxon>
        <taxon>Bacillales</taxon>
        <taxon>Bacillaceae</taxon>
        <taxon>Oceanobacillus</taxon>
    </lineage>
</organism>
<feature type="transmembrane region" description="Helical" evidence="1">
    <location>
        <begin position="123"/>
        <end position="143"/>
    </location>
</feature>
<dbReference type="InterPro" id="IPR011853">
    <property type="entry name" value="TRAP_DctM-Dct_fused"/>
</dbReference>
<feature type="transmembrane region" description="Helical" evidence="1">
    <location>
        <begin position="576"/>
        <end position="601"/>
    </location>
</feature>
<sequence length="659" mass="70284">MTKQLSEEQKGEKTIELIDIDELSKNQDNESKSRIMKGKTGLLIATIAIAMSSFHLFTAVVPMVSTKQRALHLLFALVLVFLLYPGRKKSNKGKPTIFDYLFATVSAISVGYLFVMFDTIASRGMSSTTIDLIMGAITMIVILEATRRSVGIELVILSLLFLAYAYLGPYLPGALAHRGYTATTLIEHMYIGSEGIFGIALGTSATYIFLFILFGAFLNGTGLSSFFTNGAMAIAGHRVGGPAKVSILGSAGLGMINGSATANVATTGVFTIPLMKKIGYSKRIAGGVEATASTGGQFTPPIMGAAAFIMAEMLGIPYTSVLIAAIIPAILYFLSIWIMVHYEGKKNGLKGIPKEQLPAFKPIFKERGHLILPVILLMVLLFMDYTPIYAAFFAIVATFLVSYLRKSTRMDFKTLLKTLEEGAKGGLTVAIATAVVGFIIGVVSLTGVGLKLANVILVLANEQLFLTLFLTMVTAIVLGMGLPTAACYIVGATVAAPSLIQLGVEPIVAHFFVLYFACLSAITPPVALASYAAAGIAGESPSKVGWTGFRLGIAGFIVPFAFVYSPELLLQSNDYLASGLALVSAIIGVFALATSVVGFFLVKNQIIESVLLFSASLLLIQGGIMTDSIGIAILALVFFNQLRRKKRLDIAIDNRKEVI</sequence>
<dbReference type="Pfam" id="PF06808">
    <property type="entry name" value="DctM"/>
    <property type="match status" value="1"/>
</dbReference>
<dbReference type="RefSeq" id="WP_095308215.1">
    <property type="nucleotide sequence ID" value="NZ_JAUOPF010000022.1"/>
</dbReference>
<proteinExistence type="predicted"/>
<feature type="transmembrane region" description="Helical" evidence="1">
    <location>
        <begin position="507"/>
        <end position="532"/>
    </location>
</feature>
<keyword evidence="1" id="KW-0812">Transmembrane</keyword>
<evidence type="ECO:0000256" key="1">
    <source>
        <dbReference type="SAM" id="Phobius"/>
    </source>
</evidence>
<feature type="transmembrane region" description="Helical" evidence="1">
    <location>
        <begin position="195"/>
        <end position="218"/>
    </location>
</feature>
<name>A0A417YCA0_9BACI</name>
<feature type="transmembrane region" description="Helical" evidence="1">
    <location>
        <begin position="98"/>
        <end position="117"/>
    </location>
</feature>
<feature type="transmembrane region" description="Helical" evidence="1">
    <location>
        <begin position="42"/>
        <end position="64"/>
    </location>
</feature>
<dbReference type="PANTHER" id="PTHR43849:SF2">
    <property type="entry name" value="BLL3936 PROTEIN"/>
    <property type="match status" value="1"/>
</dbReference>
<dbReference type="Proteomes" id="UP000285456">
    <property type="component" value="Unassembled WGS sequence"/>
</dbReference>
<keyword evidence="4" id="KW-1185">Reference proteome</keyword>
<dbReference type="OrthoDB" id="9759894at2"/>
<feature type="transmembrane region" description="Helical" evidence="1">
    <location>
        <begin position="371"/>
        <end position="404"/>
    </location>
</feature>
<dbReference type="PANTHER" id="PTHR43849">
    <property type="entry name" value="BLL3936 PROTEIN"/>
    <property type="match status" value="1"/>
</dbReference>
<feature type="transmembrane region" description="Helical" evidence="1">
    <location>
        <begin position="425"/>
        <end position="445"/>
    </location>
</feature>
<feature type="transmembrane region" description="Helical" evidence="1">
    <location>
        <begin position="150"/>
        <end position="167"/>
    </location>
</feature>
<feature type="transmembrane region" description="Helical" evidence="1">
    <location>
        <begin position="70"/>
        <end position="86"/>
    </location>
</feature>